<evidence type="ECO:0000313" key="3">
    <source>
        <dbReference type="Proteomes" id="UP000332933"/>
    </source>
</evidence>
<gene>
    <name evidence="2" type="primary">Aste57867_23497</name>
    <name evidence="1" type="ORF">As57867_023426</name>
    <name evidence="2" type="ORF">ASTE57867_23497</name>
</gene>
<sequence length="184" mass="20823">MAMTTPTTTWFAAKQGDLVTLKTLIEVDGHSFDQVDFELKTPFYYACTYDKPHVHQHLHQRYVAENVVVPEEQRTWCIMTIEDVIAKRDKAARDANLSVWDAAAQGTRAVYAHTGKTALYEASVASQAATTAMLYTFFQTNVGADEFAVHVKESRDASPSEIIHRILDGYMSMKEVMMYEKTLM</sequence>
<name>A0A485LSE9_9STRA</name>
<evidence type="ECO:0000313" key="1">
    <source>
        <dbReference type="EMBL" id="KAF0684498.1"/>
    </source>
</evidence>
<keyword evidence="3" id="KW-1185">Reference proteome</keyword>
<proteinExistence type="predicted"/>
<reference evidence="1" key="2">
    <citation type="submission" date="2019-06" db="EMBL/GenBank/DDBJ databases">
        <title>Genomics analysis of Aphanomyces spp. identifies a new class of oomycete effector associated with host adaptation.</title>
        <authorList>
            <person name="Gaulin E."/>
        </authorList>
    </citation>
    <scope>NUCLEOTIDE SEQUENCE</scope>
    <source>
        <strain evidence="1">CBS 578.67</strain>
    </source>
</reference>
<dbReference type="EMBL" id="CAADRA010007302">
    <property type="protein sequence ID" value="VFU00142.1"/>
    <property type="molecule type" value="Genomic_DNA"/>
</dbReference>
<dbReference type="SUPFAM" id="SSF48403">
    <property type="entry name" value="Ankyrin repeat"/>
    <property type="match status" value="1"/>
</dbReference>
<dbReference type="OrthoDB" id="684045at2759"/>
<organism evidence="2 3">
    <name type="scientific">Aphanomyces stellatus</name>
    <dbReference type="NCBI Taxonomy" id="120398"/>
    <lineage>
        <taxon>Eukaryota</taxon>
        <taxon>Sar</taxon>
        <taxon>Stramenopiles</taxon>
        <taxon>Oomycota</taxon>
        <taxon>Saprolegniomycetes</taxon>
        <taxon>Saprolegniales</taxon>
        <taxon>Verrucalvaceae</taxon>
        <taxon>Aphanomyces</taxon>
    </lineage>
</organism>
<reference evidence="2 3" key="1">
    <citation type="submission" date="2019-03" db="EMBL/GenBank/DDBJ databases">
        <authorList>
            <person name="Gaulin E."/>
            <person name="Dumas B."/>
        </authorList>
    </citation>
    <scope>NUCLEOTIDE SEQUENCE [LARGE SCALE GENOMIC DNA]</scope>
    <source>
        <strain evidence="2">CBS 568.67</strain>
    </source>
</reference>
<protein>
    <submittedName>
        <fullName evidence="2">Aste57867_23497 protein</fullName>
    </submittedName>
</protein>
<dbReference type="AlphaFoldDB" id="A0A485LSE9"/>
<dbReference type="Gene3D" id="1.25.40.20">
    <property type="entry name" value="Ankyrin repeat-containing domain"/>
    <property type="match status" value="1"/>
</dbReference>
<dbReference type="InterPro" id="IPR036770">
    <property type="entry name" value="Ankyrin_rpt-contain_sf"/>
</dbReference>
<dbReference type="Proteomes" id="UP000332933">
    <property type="component" value="Unassembled WGS sequence"/>
</dbReference>
<dbReference type="EMBL" id="VJMH01007276">
    <property type="protein sequence ID" value="KAF0684498.1"/>
    <property type="molecule type" value="Genomic_DNA"/>
</dbReference>
<evidence type="ECO:0000313" key="2">
    <source>
        <dbReference type="EMBL" id="VFU00142.1"/>
    </source>
</evidence>
<accession>A0A485LSE9</accession>